<accession>A0AAV0D7A8</accession>
<gene>
    <name evidence="2" type="ORF">CEPIT_LOCUS11802</name>
</gene>
<evidence type="ECO:0000313" key="3">
    <source>
        <dbReference type="Proteomes" id="UP001152523"/>
    </source>
</evidence>
<feature type="compositionally biased region" description="Basic and acidic residues" evidence="1">
    <location>
        <begin position="9"/>
        <end position="18"/>
    </location>
</feature>
<proteinExistence type="predicted"/>
<comment type="caution">
    <text evidence="2">The sequence shown here is derived from an EMBL/GenBank/DDBJ whole genome shotgun (WGS) entry which is preliminary data.</text>
</comment>
<keyword evidence="3" id="KW-1185">Reference proteome</keyword>
<dbReference type="AlphaFoldDB" id="A0AAV0D7A8"/>
<reference evidence="2" key="1">
    <citation type="submission" date="2022-07" db="EMBL/GenBank/DDBJ databases">
        <authorList>
            <person name="Macas J."/>
            <person name="Novak P."/>
            <person name="Neumann P."/>
        </authorList>
    </citation>
    <scope>NUCLEOTIDE SEQUENCE</scope>
</reference>
<feature type="compositionally biased region" description="Acidic residues" evidence="1">
    <location>
        <begin position="19"/>
        <end position="31"/>
    </location>
</feature>
<dbReference type="EMBL" id="CAMAPF010000069">
    <property type="protein sequence ID" value="CAH9091678.1"/>
    <property type="molecule type" value="Genomic_DNA"/>
</dbReference>
<dbReference type="Proteomes" id="UP001152523">
    <property type="component" value="Unassembled WGS sequence"/>
</dbReference>
<organism evidence="2 3">
    <name type="scientific">Cuscuta epithymum</name>
    <dbReference type="NCBI Taxonomy" id="186058"/>
    <lineage>
        <taxon>Eukaryota</taxon>
        <taxon>Viridiplantae</taxon>
        <taxon>Streptophyta</taxon>
        <taxon>Embryophyta</taxon>
        <taxon>Tracheophyta</taxon>
        <taxon>Spermatophyta</taxon>
        <taxon>Magnoliopsida</taxon>
        <taxon>eudicotyledons</taxon>
        <taxon>Gunneridae</taxon>
        <taxon>Pentapetalae</taxon>
        <taxon>asterids</taxon>
        <taxon>lamiids</taxon>
        <taxon>Solanales</taxon>
        <taxon>Convolvulaceae</taxon>
        <taxon>Cuscuteae</taxon>
        <taxon>Cuscuta</taxon>
        <taxon>Cuscuta subgen. Cuscuta</taxon>
    </lineage>
</organism>
<protein>
    <submittedName>
        <fullName evidence="2">Uncharacterized protein</fullName>
    </submittedName>
</protein>
<feature type="region of interest" description="Disordered" evidence="1">
    <location>
        <begin position="1"/>
        <end position="78"/>
    </location>
</feature>
<sequence>MALDVGDEDMLHRGIFHYEDEDASGSDEEDDSHEREDGGEDSQAPPQFSTQGVSFDQPPLQFSTHQGGSFDQPPPCYDSYQWSTQPDVYVESFLNSSFYYGDTTGAWNTGGGDGAGPSTQH</sequence>
<evidence type="ECO:0000256" key="1">
    <source>
        <dbReference type="SAM" id="MobiDB-lite"/>
    </source>
</evidence>
<name>A0AAV0D7A8_9ASTE</name>
<evidence type="ECO:0000313" key="2">
    <source>
        <dbReference type="EMBL" id="CAH9091678.1"/>
    </source>
</evidence>
<feature type="compositionally biased region" description="Polar residues" evidence="1">
    <location>
        <begin position="44"/>
        <end position="69"/>
    </location>
</feature>